<proteinExistence type="predicted"/>
<dbReference type="GeneID" id="17275840"/>
<dbReference type="AlphaFoldDB" id="A0A0D3K482"/>
<feature type="region of interest" description="Disordered" evidence="1">
    <location>
        <begin position="1"/>
        <end position="23"/>
    </location>
</feature>
<keyword evidence="3" id="KW-1185">Reference proteome</keyword>
<evidence type="ECO:0000313" key="2">
    <source>
        <dbReference type="EnsemblProtists" id="EOD30567"/>
    </source>
</evidence>
<evidence type="ECO:0000313" key="3">
    <source>
        <dbReference type="Proteomes" id="UP000013827"/>
    </source>
</evidence>
<reference evidence="2" key="2">
    <citation type="submission" date="2024-10" db="UniProtKB">
        <authorList>
            <consortium name="EnsemblProtists"/>
        </authorList>
    </citation>
    <scope>IDENTIFICATION</scope>
</reference>
<accession>A0A0D3K482</accession>
<name>A0A0D3K482_EMIH1</name>
<reference evidence="3" key="1">
    <citation type="journal article" date="2013" name="Nature">
        <title>Pan genome of the phytoplankton Emiliania underpins its global distribution.</title>
        <authorList>
            <person name="Read B.A."/>
            <person name="Kegel J."/>
            <person name="Klute M.J."/>
            <person name="Kuo A."/>
            <person name="Lefebvre S.C."/>
            <person name="Maumus F."/>
            <person name="Mayer C."/>
            <person name="Miller J."/>
            <person name="Monier A."/>
            <person name="Salamov A."/>
            <person name="Young J."/>
            <person name="Aguilar M."/>
            <person name="Claverie J.M."/>
            <person name="Frickenhaus S."/>
            <person name="Gonzalez K."/>
            <person name="Herman E.K."/>
            <person name="Lin Y.C."/>
            <person name="Napier J."/>
            <person name="Ogata H."/>
            <person name="Sarno A.F."/>
            <person name="Shmutz J."/>
            <person name="Schroeder D."/>
            <person name="de Vargas C."/>
            <person name="Verret F."/>
            <person name="von Dassow P."/>
            <person name="Valentin K."/>
            <person name="Van de Peer Y."/>
            <person name="Wheeler G."/>
            <person name="Dacks J.B."/>
            <person name="Delwiche C.F."/>
            <person name="Dyhrman S.T."/>
            <person name="Glockner G."/>
            <person name="John U."/>
            <person name="Richards T."/>
            <person name="Worden A.Z."/>
            <person name="Zhang X."/>
            <person name="Grigoriev I.V."/>
            <person name="Allen A.E."/>
            <person name="Bidle K."/>
            <person name="Borodovsky M."/>
            <person name="Bowler C."/>
            <person name="Brownlee C."/>
            <person name="Cock J.M."/>
            <person name="Elias M."/>
            <person name="Gladyshev V.N."/>
            <person name="Groth M."/>
            <person name="Guda C."/>
            <person name="Hadaegh A."/>
            <person name="Iglesias-Rodriguez M.D."/>
            <person name="Jenkins J."/>
            <person name="Jones B.M."/>
            <person name="Lawson T."/>
            <person name="Leese F."/>
            <person name="Lindquist E."/>
            <person name="Lobanov A."/>
            <person name="Lomsadze A."/>
            <person name="Malik S.B."/>
            <person name="Marsh M.E."/>
            <person name="Mackinder L."/>
            <person name="Mock T."/>
            <person name="Mueller-Roeber B."/>
            <person name="Pagarete A."/>
            <person name="Parker M."/>
            <person name="Probert I."/>
            <person name="Quesneville H."/>
            <person name="Raines C."/>
            <person name="Rensing S.A."/>
            <person name="Riano-Pachon D.M."/>
            <person name="Richier S."/>
            <person name="Rokitta S."/>
            <person name="Shiraiwa Y."/>
            <person name="Soanes D.M."/>
            <person name="van der Giezen M."/>
            <person name="Wahlund T.M."/>
            <person name="Williams B."/>
            <person name="Wilson W."/>
            <person name="Wolfe G."/>
            <person name="Wurch L.L."/>
        </authorList>
    </citation>
    <scope>NUCLEOTIDE SEQUENCE</scope>
</reference>
<dbReference type="HOGENOM" id="CLU_1542921_0_0_1"/>
<sequence length="174" mass="18703">MARCSDRSHAAQVRRGLKPGERRSWSDPQLWTHVAFVPGILVAATRAAPLPELVAIQSAVLSLSLLYHWNYERPGLLAQGEGLSAKLLFLYGAAQTLRSPDAALLAANSGCFALTLGAFVVTNFDKRLYERWHPWGLHVVPGVWSTLVALHNAPLLPAALVPSGPLLSVPGISA</sequence>
<dbReference type="PaxDb" id="2903-EOD30567"/>
<dbReference type="RefSeq" id="XP_005782996.1">
    <property type="nucleotide sequence ID" value="XM_005782939.1"/>
</dbReference>
<dbReference type="EnsemblProtists" id="EOD30567">
    <property type="protein sequence ID" value="EOD30567"/>
    <property type="gene ID" value="EMIHUDRAFT_442483"/>
</dbReference>
<protein>
    <recommendedName>
        <fullName evidence="4">Derlin</fullName>
    </recommendedName>
</protein>
<evidence type="ECO:0008006" key="4">
    <source>
        <dbReference type="Google" id="ProtNLM"/>
    </source>
</evidence>
<organism evidence="2 3">
    <name type="scientific">Emiliania huxleyi (strain CCMP1516)</name>
    <dbReference type="NCBI Taxonomy" id="280463"/>
    <lineage>
        <taxon>Eukaryota</taxon>
        <taxon>Haptista</taxon>
        <taxon>Haptophyta</taxon>
        <taxon>Prymnesiophyceae</taxon>
        <taxon>Isochrysidales</taxon>
        <taxon>Noelaerhabdaceae</taxon>
        <taxon>Emiliania</taxon>
    </lineage>
</organism>
<dbReference type="Proteomes" id="UP000013827">
    <property type="component" value="Unassembled WGS sequence"/>
</dbReference>
<dbReference type="KEGG" id="ehx:EMIHUDRAFT_442483"/>
<evidence type="ECO:0000256" key="1">
    <source>
        <dbReference type="SAM" id="MobiDB-lite"/>
    </source>
</evidence>